<gene>
    <name evidence="2" type="ORF">PSECIP111854_00443</name>
</gene>
<accession>A0A9W4QRK8</accession>
<protein>
    <submittedName>
        <fullName evidence="2">Uncharacterized protein</fullName>
    </submittedName>
</protein>
<evidence type="ECO:0000313" key="3">
    <source>
        <dbReference type="Proteomes" id="UP001152467"/>
    </source>
</evidence>
<name>A0A9W4QRK8_9GAMM</name>
<keyword evidence="3" id="KW-1185">Reference proteome</keyword>
<keyword evidence="1" id="KW-1133">Transmembrane helix</keyword>
<feature type="transmembrane region" description="Helical" evidence="1">
    <location>
        <begin position="51"/>
        <end position="69"/>
    </location>
</feature>
<proteinExistence type="predicted"/>
<reference evidence="2" key="1">
    <citation type="submission" date="2022-07" db="EMBL/GenBank/DDBJ databases">
        <authorList>
            <person name="Criscuolo A."/>
        </authorList>
    </citation>
    <scope>NUCLEOTIDE SEQUENCE</scope>
    <source>
        <strain evidence="2">CIP111854</strain>
    </source>
</reference>
<feature type="transmembrane region" description="Helical" evidence="1">
    <location>
        <begin position="120"/>
        <end position="139"/>
    </location>
</feature>
<keyword evidence="1" id="KW-0472">Membrane</keyword>
<feature type="transmembrane region" description="Helical" evidence="1">
    <location>
        <begin position="6"/>
        <end position="30"/>
    </location>
</feature>
<comment type="caution">
    <text evidence="2">The sequence shown here is derived from an EMBL/GenBank/DDBJ whole genome shotgun (WGS) entry which is preliminary data.</text>
</comment>
<evidence type="ECO:0000313" key="2">
    <source>
        <dbReference type="EMBL" id="CAH9049993.1"/>
    </source>
</evidence>
<dbReference type="Proteomes" id="UP001152467">
    <property type="component" value="Unassembled WGS sequence"/>
</dbReference>
<organism evidence="2 3">
    <name type="scientific">Pseudoalteromonas holothuriae</name>
    <dbReference type="NCBI Taxonomy" id="2963714"/>
    <lineage>
        <taxon>Bacteria</taxon>
        <taxon>Pseudomonadati</taxon>
        <taxon>Pseudomonadota</taxon>
        <taxon>Gammaproteobacteria</taxon>
        <taxon>Alteromonadales</taxon>
        <taxon>Pseudoalteromonadaceae</taxon>
        <taxon>Pseudoalteromonas</taxon>
    </lineage>
</organism>
<dbReference type="RefSeq" id="WP_261625663.1">
    <property type="nucleotide sequence ID" value="NZ_CAMAPC010000001.1"/>
</dbReference>
<dbReference type="AlphaFoldDB" id="A0A9W4QRK8"/>
<feature type="transmembrane region" description="Helical" evidence="1">
    <location>
        <begin position="151"/>
        <end position="173"/>
    </location>
</feature>
<dbReference type="EMBL" id="CAMAPC010000001">
    <property type="protein sequence ID" value="CAH9049993.1"/>
    <property type="molecule type" value="Genomic_DNA"/>
</dbReference>
<sequence>MNDLFYRVSLFLIAYEFVIVLWFIFTQFPAHRWSLFYANGKSLSSLRLHEMHSCFITAKCFFIFHIIGAELEQLFLGPLLSEIDSKIKAFYLVGMINQFLFLLVLFCIHRVRGCFFSIPARICLHTTIIVMGLIMMQLIARGYFDYHELGVLYSTVFWTCNFICIAAISIYPIRHTLAYFTKAKQI</sequence>
<feature type="transmembrane region" description="Helical" evidence="1">
    <location>
        <begin position="89"/>
        <end position="108"/>
    </location>
</feature>
<keyword evidence="1" id="KW-0812">Transmembrane</keyword>
<evidence type="ECO:0000256" key="1">
    <source>
        <dbReference type="SAM" id="Phobius"/>
    </source>
</evidence>